<keyword evidence="2" id="KW-0238">DNA-binding</keyword>
<protein>
    <submittedName>
        <fullName evidence="5">AsnC family transcriptional regulator</fullName>
    </submittedName>
</protein>
<dbReference type="Proteomes" id="UP000194137">
    <property type="component" value="Chromosome"/>
</dbReference>
<dbReference type="SMART" id="SM00344">
    <property type="entry name" value="HTH_ASNC"/>
    <property type="match status" value="1"/>
</dbReference>
<evidence type="ECO:0000313" key="6">
    <source>
        <dbReference type="Proteomes" id="UP000194137"/>
    </source>
</evidence>
<name>A0A1W6ZN73_9HYPH</name>
<dbReference type="PRINTS" id="PR00033">
    <property type="entry name" value="HTHASNC"/>
</dbReference>
<dbReference type="EMBL" id="CP021112">
    <property type="protein sequence ID" value="ARP98826.1"/>
    <property type="molecule type" value="Genomic_DNA"/>
</dbReference>
<evidence type="ECO:0000256" key="2">
    <source>
        <dbReference type="ARBA" id="ARBA00023125"/>
    </source>
</evidence>
<dbReference type="PROSITE" id="PS50956">
    <property type="entry name" value="HTH_ASNC_2"/>
    <property type="match status" value="1"/>
</dbReference>
<dbReference type="InterPro" id="IPR000485">
    <property type="entry name" value="AsnC-type_HTH_dom"/>
</dbReference>
<sequence length="158" mass="17566">MEESLTPGLDRIDLKILRALQADGRMTNAELAVRVNVSAATCHRRTQRLFDEGYITGVRAEITPAAVGLGELVMVGVVLDRSTPDSFAAFENAVAQMKDVLDCNLVAGDFDYLLKIRVRDMADFNKLHGEKLIALPGVRQTRTFFVMKQVKENARLPF</sequence>
<reference evidence="5 6" key="1">
    <citation type="submission" date="2017-05" db="EMBL/GenBank/DDBJ databases">
        <title>Full genome sequence of Pseudorhodoplanes sinuspersici.</title>
        <authorList>
            <person name="Dastgheib S.M.M."/>
            <person name="Shavandi M."/>
            <person name="Tirandaz H."/>
        </authorList>
    </citation>
    <scope>NUCLEOTIDE SEQUENCE [LARGE SCALE GENOMIC DNA]</scope>
    <source>
        <strain evidence="5 6">RIPI110</strain>
    </source>
</reference>
<dbReference type="STRING" id="1235591.CAK95_06855"/>
<evidence type="ECO:0000313" key="5">
    <source>
        <dbReference type="EMBL" id="ARP98826.1"/>
    </source>
</evidence>
<dbReference type="InterPro" id="IPR036390">
    <property type="entry name" value="WH_DNA-bd_sf"/>
</dbReference>
<dbReference type="Pfam" id="PF01037">
    <property type="entry name" value="AsnC_trans_reg"/>
    <property type="match status" value="1"/>
</dbReference>
<accession>A0A1W6ZN73</accession>
<gene>
    <name evidence="5" type="ORF">CAK95_06855</name>
</gene>
<dbReference type="Gene3D" id="3.30.70.920">
    <property type="match status" value="1"/>
</dbReference>
<dbReference type="SUPFAM" id="SSF54909">
    <property type="entry name" value="Dimeric alpha+beta barrel"/>
    <property type="match status" value="1"/>
</dbReference>
<dbReference type="PROSITE" id="PS00519">
    <property type="entry name" value="HTH_ASNC_1"/>
    <property type="match status" value="1"/>
</dbReference>
<proteinExistence type="predicted"/>
<dbReference type="OrthoDB" id="9802341at2"/>
<dbReference type="Gene3D" id="1.10.10.10">
    <property type="entry name" value="Winged helix-like DNA-binding domain superfamily/Winged helix DNA-binding domain"/>
    <property type="match status" value="1"/>
</dbReference>
<dbReference type="SUPFAM" id="SSF46785">
    <property type="entry name" value="Winged helix' DNA-binding domain"/>
    <property type="match status" value="1"/>
</dbReference>
<dbReference type="GO" id="GO:0005829">
    <property type="term" value="C:cytosol"/>
    <property type="evidence" value="ECO:0007669"/>
    <property type="project" value="TreeGrafter"/>
</dbReference>
<dbReference type="InterPro" id="IPR019887">
    <property type="entry name" value="Tscrpt_reg_AsnC/Lrp_C"/>
</dbReference>
<dbReference type="GO" id="GO:0043565">
    <property type="term" value="F:sequence-specific DNA binding"/>
    <property type="evidence" value="ECO:0007669"/>
    <property type="project" value="InterPro"/>
</dbReference>
<dbReference type="RefSeq" id="WP_086087240.1">
    <property type="nucleotide sequence ID" value="NZ_CP021112.1"/>
</dbReference>
<dbReference type="KEGG" id="psin:CAK95_06855"/>
<keyword evidence="1" id="KW-0805">Transcription regulation</keyword>
<dbReference type="GO" id="GO:0006355">
    <property type="term" value="P:regulation of DNA-templated transcription"/>
    <property type="evidence" value="ECO:0007669"/>
    <property type="project" value="UniProtKB-ARBA"/>
</dbReference>
<keyword evidence="4" id="KW-0804">Transcription</keyword>
<dbReference type="GO" id="GO:0043200">
    <property type="term" value="P:response to amino acid"/>
    <property type="evidence" value="ECO:0007669"/>
    <property type="project" value="TreeGrafter"/>
</dbReference>
<dbReference type="InterPro" id="IPR019885">
    <property type="entry name" value="Tscrpt_reg_HTH_AsnC-type_CS"/>
</dbReference>
<dbReference type="PANTHER" id="PTHR30154:SF0">
    <property type="entry name" value="LEUCINE-RESPONSIVE REGULATORY PROTEIN"/>
    <property type="match status" value="1"/>
</dbReference>
<dbReference type="PANTHER" id="PTHR30154">
    <property type="entry name" value="LEUCINE-RESPONSIVE REGULATORY PROTEIN"/>
    <property type="match status" value="1"/>
</dbReference>
<evidence type="ECO:0000256" key="3">
    <source>
        <dbReference type="ARBA" id="ARBA00023159"/>
    </source>
</evidence>
<dbReference type="InterPro" id="IPR036388">
    <property type="entry name" value="WH-like_DNA-bd_sf"/>
</dbReference>
<dbReference type="InterPro" id="IPR011991">
    <property type="entry name" value="ArsR-like_HTH"/>
</dbReference>
<dbReference type="InterPro" id="IPR011008">
    <property type="entry name" value="Dimeric_a/b-barrel"/>
</dbReference>
<dbReference type="AlphaFoldDB" id="A0A1W6ZN73"/>
<keyword evidence="6" id="KW-1185">Reference proteome</keyword>
<dbReference type="Pfam" id="PF13412">
    <property type="entry name" value="HTH_24"/>
    <property type="match status" value="1"/>
</dbReference>
<keyword evidence="3" id="KW-0010">Activator</keyword>
<dbReference type="CDD" id="cd00090">
    <property type="entry name" value="HTH_ARSR"/>
    <property type="match status" value="1"/>
</dbReference>
<evidence type="ECO:0000256" key="4">
    <source>
        <dbReference type="ARBA" id="ARBA00023163"/>
    </source>
</evidence>
<evidence type="ECO:0000256" key="1">
    <source>
        <dbReference type="ARBA" id="ARBA00023015"/>
    </source>
</evidence>
<organism evidence="5 6">
    <name type="scientific">Pseudorhodoplanes sinuspersici</name>
    <dbReference type="NCBI Taxonomy" id="1235591"/>
    <lineage>
        <taxon>Bacteria</taxon>
        <taxon>Pseudomonadati</taxon>
        <taxon>Pseudomonadota</taxon>
        <taxon>Alphaproteobacteria</taxon>
        <taxon>Hyphomicrobiales</taxon>
        <taxon>Pseudorhodoplanes</taxon>
    </lineage>
</organism>
<dbReference type="InterPro" id="IPR019888">
    <property type="entry name" value="Tscrpt_reg_AsnC-like"/>
</dbReference>